<protein>
    <submittedName>
        <fullName evidence="6">2-hydroxyacid dehydrogenase</fullName>
        <ecNumber evidence="6">1.1.1.28</ecNumber>
    </submittedName>
</protein>
<dbReference type="InterPro" id="IPR058205">
    <property type="entry name" value="D-LDH-like"/>
</dbReference>
<keyword evidence="3 6" id="KW-0560">Oxidoreductase</keyword>
<evidence type="ECO:0000256" key="2">
    <source>
        <dbReference type="ARBA" id="ARBA00023027"/>
    </source>
</evidence>
<gene>
    <name evidence="6" type="ORF">ACFSR1_16755</name>
</gene>
<comment type="similarity">
    <text evidence="1 3">Belongs to the D-isomer specific 2-hydroxyacid dehydrogenase family.</text>
</comment>
<reference evidence="7" key="1">
    <citation type="journal article" date="2019" name="Int. J. Syst. Evol. Microbiol.">
        <title>The Global Catalogue of Microorganisms (GCM) 10K type strain sequencing project: providing services to taxonomists for standard genome sequencing and annotation.</title>
        <authorList>
            <consortium name="The Broad Institute Genomics Platform"/>
            <consortium name="The Broad Institute Genome Sequencing Center for Infectious Disease"/>
            <person name="Wu L."/>
            <person name="Ma J."/>
        </authorList>
    </citation>
    <scope>NUCLEOTIDE SEQUENCE [LARGE SCALE GENOMIC DNA]</scope>
    <source>
        <strain evidence="7">KCTC 52274</strain>
    </source>
</reference>
<dbReference type="PANTHER" id="PTHR43026:SF1">
    <property type="entry name" value="2-HYDROXYACID DEHYDROGENASE HOMOLOG 1-RELATED"/>
    <property type="match status" value="1"/>
</dbReference>
<organism evidence="6 7">
    <name type="scientific">Aquimarina rubra</name>
    <dbReference type="NCBI Taxonomy" id="1920033"/>
    <lineage>
        <taxon>Bacteria</taxon>
        <taxon>Pseudomonadati</taxon>
        <taxon>Bacteroidota</taxon>
        <taxon>Flavobacteriia</taxon>
        <taxon>Flavobacteriales</taxon>
        <taxon>Flavobacteriaceae</taxon>
        <taxon>Aquimarina</taxon>
    </lineage>
</organism>
<dbReference type="CDD" id="cd12183">
    <property type="entry name" value="LDH_like_2"/>
    <property type="match status" value="1"/>
</dbReference>
<evidence type="ECO:0000259" key="5">
    <source>
        <dbReference type="Pfam" id="PF02826"/>
    </source>
</evidence>
<dbReference type="EMBL" id="JBHULE010000019">
    <property type="protein sequence ID" value="MFD2564333.1"/>
    <property type="molecule type" value="Genomic_DNA"/>
</dbReference>
<feature type="domain" description="D-isomer specific 2-hydroxyacid dehydrogenase catalytic" evidence="4">
    <location>
        <begin position="3"/>
        <end position="327"/>
    </location>
</feature>
<feature type="domain" description="D-isomer specific 2-hydroxyacid dehydrogenase NAD-binding" evidence="5">
    <location>
        <begin position="109"/>
        <end position="297"/>
    </location>
</feature>
<dbReference type="InterPro" id="IPR006140">
    <property type="entry name" value="D-isomer_DH_NAD-bd"/>
</dbReference>
<sequence length="334" mass="37625">MKILIYSAKDFEIPFLEKANSDVYQIKYIPERLTSKTAMLALGFDVISIFSADDASSKILELLKDFGVKYITLRSAGYDNIHLKTAQKLGIKVAHTPEYSPNAIAEHAVALLLALNRKLIVSDHQVHSYNFSLSNLVGFDLNNKTVGIIGTGRIGKVIAKIMNGFGCKVIANDIDEDQSFAKQYNIEYVALPDLCRQSDIIMLSVPLNSATHYMIDADLIQLMKREVFIINIARGAIVNTTEIVEALKWNRIAAYGADVYEYEHSVFFYDHSKAKPNDELLQRLLEFPNVLITPHQAFATKEALTNIAETTVYNINCWQQNKTPENELTMELVR</sequence>
<keyword evidence="2" id="KW-0520">NAD</keyword>
<dbReference type="Gene3D" id="3.40.50.720">
    <property type="entry name" value="NAD(P)-binding Rossmann-like Domain"/>
    <property type="match status" value="2"/>
</dbReference>
<dbReference type="EC" id="1.1.1.28" evidence="6"/>
<name>A0ABW5LHK4_9FLAO</name>
<evidence type="ECO:0000256" key="3">
    <source>
        <dbReference type="RuleBase" id="RU003719"/>
    </source>
</evidence>
<dbReference type="Pfam" id="PF02826">
    <property type="entry name" value="2-Hacid_dh_C"/>
    <property type="match status" value="1"/>
</dbReference>
<dbReference type="SUPFAM" id="SSF52283">
    <property type="entry name" value="Formate/glycerate dehydrogenase catalytic domain-like"/>
    <property type="match status" value="1"/>
</dbReference>
<evidence type="ECO:0000256" key="1">
    <source>
        <dbReference type="ARBA" id="ARBA00005854"/>
    </source>
</evidence>
<comment type="caution">
    <text evidence="6">The sequence shown here is derived from an EMBL/GenBank/DDBJ whole genome shotgun (WGS) entry which is preliminary data.</text>
</comment>
<evidence type="ECO:0000313" key="6">
    <source>
        <dbReference type="EMBL" id="MFD2564333.1"/>
    </source>
</evidence>
<dbReference type="Pfam" id="PF00389">
    <property type="entry name" value="2-Hacid_dh"/>
    <property type="match status" value="1"/>
</dbReference>
<dbReference type="InterPro" id="IPR036291">
    <property type="entry name" value="NAD(P)-bd_dom_sf"/>
</dbReference>
<dbReference type="InterPro" id="IPR006139">
    <property type="entry name" value="D-isomer_2_OHA_DH_cat_dom"/>
</dbReference>
<evidence type="ECO:0000259" key="4">
    <source>
        <dbReference type="Pfam" id="PF00389"/>
    </source>
</evidence>
<dbReference type="GO" id="GO:0008720">
    <property type="term" value="F:D-lactate dehydrogenase (NAD+) activity"/>
    <property type="evidence" value="ECO:0007669"/>
    <property type="project" value="UniProtKB-EC"/>
</dbReference>
<proteinExistence type="inferred from homology"/>
<dbReference type="SUPFAM" id="SSF51735">
    <property type="entry name" value="NAD(P)-binding Rossmann-fold domains"/>
    <property type="match status" value="1"/>
</dbReference>
<evidence type="ECO:0000313" key="7">
    <source>
        <dbReference type="Proteomes" id="UP001597319"/>
    </source>
</evidence>
<dbReference type="PANTHER" id="PTHR43026">
    <property type="entry name" value="2-HYDROXYACID DEHYDROGENASE HOMOLOG 1-RELATED"/>
    <property type="match status" value="1"/>
</dbReference>
<keyword evidence="7" id="KW-1185">Reference proteome</keyword>
<dbReference type="RefSeq" id="WP_378294170.1">
    <property type="nucleotide sequence ID" value="NZ_JBHULE010000019.1"/>
</dbReference>
<accession>A0ABW5LHK4</accession>
<dbReference type="Proteomes" id="UP001597319">
    <property type="component" value="Unassembled WGS sequence"/>
</dbReference>